<dbReference type="Proteomes" id="UP000006671">
    <property type="component" value="Unassembled WGS sequence"/>
</dbReference>
<keyword evidence="3" id="KW-1185">Reference proteome</keyword>
<evidence type="ECO:0000313" key="3">
    <source>
        <dbReference type="Proteomes" id="UP000006671"/>
    </source>
</evidence>
<reference evidence="2 3" key="1">
    <citation type="journal article" date="2010" name="Cell">
        <title>The genome of Naegleria gruberi illuminates early eukaryotic versatility.</title>
        <authorList>
            <person name="Fritz-Laylin L.K."/>
            <person name="Prochnik S.E."/>
            <person name="Ginger M.L."/>
            <person name="Dacks J.B."/>
            <person name="Carpenter M.L."/>
            <person name="Field M.C."/>
            <person name="Kuo A."/>
            <person name="Paredez A."/>
            <person name="Chapman J."/>
            <person name="Pham J."/>
            <person name="Shu S."/>
            <person name="Neupane R."/>
            <person name="Cipriano M."/>
            <person name="Mancuso J."/>
            <person name="Tu H."/>
            <person name="Salamov A."/>
            <person name="Lindquist E."/>
            <person name="Shapiro H."/>
            <person name="Lucas S."/>
            <person name="Grigoriev I.V."/>
            <person name="Cande W.Z."/>
            <person name="Fulton C."/>
            <person name="Rokhsar D.S."/>
            <person name="Dawson S.C."/>
        </authorList>
    </citation>
    <scope>NUCLEOTIDE SEQUENCE [LARGE SCALE GENOMIC DNA]</scope>
    <source>
        <strain evidence="2 3">NEG-M</strain>
    </source>
</reference>
<evidence type="ECO:0000313" key="2">
    <source>
        <dbReference type="EMBL" id="EFC45137.1"/>
    </source>
</evidence>
<dbReference type="OrthoDB" id="10257486at2759"/>
<feature type="transmembrane region" description="Helical" evidence="1">
    <location>
        <begin position="150"/>
        <end position="173"/>
    </location>
</feature>
<evidence type="ECO:0000256" key="1">
    <source>
        <dbReference type="SAM" id="Phobius"/>
    </source>
</evidence>
<gene>
    <name evidence="2" type="ORF">NAEGRDRAFT_66833</name>
</gene>
<protein>
    <submittedName>
        <fullName evidence="2">Predicted protein</fullName>
    </submittedName>
</protein>
<dbReference type="InParanoid" id="D2VDG4"/>
<dbReference type="KEGG" id="ngr:NAEGRDRAFT_66833"/>
<dbReference type="RefSeq" id="XP_002677881.1">
    <property type="nucleotide sequence ID" value="XM_002677835.1"/>
</dbReference>
<keyword evidence="1" id="KW-1133">Transmembrane helix</keyword>
<organism evidence="3">
    <name type="scientific">Naegleria gruberi</name>
    <name type="common">Amoeba</name>
    <dbReference type="NCBI Taxonomy" id="5762"/>
    <lineage>
        <taxon>Eukaryota</taxon>
        <taxon>Discoba</taxon>
        <taxon>Heterolobosea</taxon>
        <taxon>Tetramitia</taxon>
        <taxon>Eutetramitia</taxon>
        <taxon>Vahlkampfiidae</taxon>
        <taxon>Naegleria</taxon>
    </lineage>
</organism>
<name>D2VDG4_NAEGR</name>
<sequence length="178" mass="20535">MEQQSLMVAKLPPTIRFLLDKAFRRQVLDKWSDCSTFTQFIQMYRVEAVSGILGLIGSWVLVNWRWLSHPVRVSWTADQESSKIVYILTSNSKNFTKELAIEALKELRYIPDDFPIATTNVQVLSDKEMQVTIGKQSKEQLKAFVEERDLMFSSSIKSTLFGTLFSIGIVNWMRAMTK</sequence>
<dbReference type="OMA" id="NWIRERR"/>
<dbReference type="GeneID" id="8857090"/>
<proteinExistence type="predicted"/>
<keyword evidence="1" id="KW-0472">Membrane</keyword>
<dbReference type="EMBL" id="GG738864">
    <property type="protein sequence ID" value="EFC45137.1"/>
    <property type="molecule type" value="Genomic_DNA"/>
</dbReference>
<feature type="transmembrane region" description="Helical" evidence="1">
    <location>
        <begin position="48"/>
        <end position="67"/>
    </location>
</feature>
<dbReference type="AlphaFoldDB" id="D2VDG4"/>
<keyword evidence="1" id="KW-0812">Transmembrane</keyword>
<dbReference type="VEuPathDB" id="AmoebaDB:NAEGRDRAFT_66833"/>
<accession>D2VDG4</accession>